<dbReference type="CDD" id="cd00077">
    <property type="entry name" value="HDc"/>
    <property type="match status" value="1"/>
</dbReference>
<dbReference type="NCBIfam" id="TIGR00277">
    <property type="entry name" value="HDIG"/>
    <property type="match status" value="1"/>
</dbReference>
<dbReference type="InterPro" id="IPR006675">
    <property type="entry name" value="HDIG_dom"/>
</dbReference>
<dbReference type="SUPFAM" id="SSF109604">
    <property type="entry name" value="HD-domain/PDEase-like"/>
    <property type="match status" value="1"/>
</dbReference>
<comment type="caution">
    <text evidence="2">The sequence shown here is derived from an EMBL/GenBank/DDBJ whole genome shotgun (WGS) entry which is preliminary data.</text>
</comment>
<dbReference type="PROSITE" id="PS51832">
    <property type="entry name" value="HD_GYP"/>
    <property type="match status" value="1"/>
</dbReference>
<dbReference type="PANTHER" id="PTHR43155">
    <property type="entry name" value="CYCLIC DI-GMP PHOSPHODIESTERASE PA4108-RELATED"/>
    <property type="match status" value="1"/>
</dbReference>
<reference evidence="2 3" key="1">
    <citation type="journal article" date="2016" name="Nat. Commun.">
        <title>Thousands of microbial genomes shed light on interconnected biogeochemical processes in an aquifer system.</title>
        <authorList>
            <person name="Anantharaman K."/>
            <person name="Brown C.T."/>
            <person name="Hug L.A."/>
            <person name="Sharon I."/>
            <person name="Castelle C.J."/>
            <person name="Probst A.J."/>
            <person name="Thomas B.C."/>
            <person name="Singh A."/>
            <person name="Wilkins M.J."/>
            <person name="Karaoz U."/>
            <person name="Brodie E.L."/>
            <person name="Williams K.H."/>
            <person name="Hubbard S.S."/>
            <person name="Banfield J.F."/>
        </authorList>
    </citation>
    <scope>NUCLEOTIDE SEQUENCE [LARGE SCALE GENOMIC DNA]</scope>
</reference>
<protein>
    <recommendedName>
        <fullName evidence="1">HD-GYP domain-containing protein</fullName>
    </recommendedName>
</protein>
<accession>A0A1F4UBN0</accession>
<dbReference type="InterPro" id="IPR037522">
    <property type="entry name" value="HD_GYP_dom"/>
</dbReference>
<dbReference type="EMBL" id="MEUM01000099">
    <property type="protein sequence ID" value="OGC41663.1"/>
    <property type="molecule type" value="Genomic_DNA"/>
</dbReference>
<evidence type="ECO:0000259" key="1">
    <source>
        <dbReference type="PROSITE" id="PS51832"/>
    </source>
</evidence>
<evidence type="ECO:0000313" key="3">
    <source>
        <dbReference type="Proteomes" id="UP000177025"/>
    </source>
</evidence>
<dbReference type="Proteomes" id="UP000177025">
    <property type="component" value="Unassembled WGS sequence"/>
</dbReference>
<gene>
    <name evidence="2" type="ORF">A2Y85_04075</name>
</gene>
<evidence type="ECO:0000313" key="2">
    <source>
        <dbReference type="EMBL" id="OGC41663.1"/>
    </source>
</evidence>
<feature type="domain" description="HD-GYP" evidence="1">
    <location>
        <begin position="189"/>
        <end position="389"/>
    </location>
</feature>
<dbReference type="PANTHER" id="PTHR43155:SF2">
    <property type="entry name" value="CYCLIC DI-GMP PHOSPHODIESTERASE PA4108"/>
    <property type="match status" value="1"/>
</dbReference>
<sequence>MSIYSTGKNIISLFYALEKAVQVYDLRNDVVTGTAKKFGHILRTLLNIYPQVELVRYREYVFFNKQRLRFEIDGYASLQFIHDKMKQLRIRSLIILPGINEEELILLCLALKKNRDEFPSEFNAKRFAYVRIEYTDAEEETPDFLADGQRVKRIYFKALKVTKNLMNNLWKNQSVDVKSSKRVVHSLVNALSQDEFGLLALTAIKNFDEYTYNHSLNVGILALALAQRIGFSKKSLAKIGTAGILHDIGKVSIPRDLIYKPTRLSEQEWDILKHHSEYGVKQIIKTRGLDETGITSLIVAYQHHWNYDFSGYPFHGKETLQSTFAKIVRICDSYDAMTTARIYQPVPYIPSIAIRVIWKLSGQCFDPLLAKVFIQLLGLYPIGSCLEMSDSFVGLVIGQNEGYPTQPTVKIVATMQKDSIDGPIIDLSVDKGHKIIRAVYPQQYNINPADHLT</sequence>
<organism evidence="2 3">
    <name type="scientific">candidate division WOR-3 bacterium RBG_13_43_14</name>
    <dbReference type="NCBI Taxonomy" id="1802590"/>
    <lineage>
        <taxon>Bacteria</taxon>
        <taxon>Bacteria division WOR-3</taxon>
    </lineage>
</organism>
<dbReference type="Gene3D" id="1.10.3210.10">
    <property type="entry name" value="Hypothetical protein af1432"/>
    <property type="match status" value="1"/>
</dbReference>
<dbReference type="Pfam" id="PF13487">
    <property type="entry name" value="HD_5"/>
    <property type="match status" value="1"/>
</dbReference>
<name>A0A1F4UBN0_UNCW3</name>
<proteinExistence type="predicted"/>
<dbReference type="AlphaFoldDB" id="A0A1F4UBN0"/>
<dbReference type="InterPro" id="IPR003607">
    <property type="entry name" value="HD/PDEase_dom"/>
</dbReference>
<dbReference type="SMART" id="SM00471">
    <property type="entry name" value="HDc"/>
    <property type="match status" value="1"/>
</dbReference>